<feature type="region of interest" description="Disordered" evidence="1">
    <location>
        <begin position="1"/>
        <end position="20"/>
    </location>
</feature>
<dbReference type="EMBL" id="UYJE01008941">
    <property type="protein sequence ID" value="VDI68740.1"/>
    <property type="molecule type" value="Genomic_DNA"/>
</dbReference>
<sequence length="66" mass="7385">ADEEADEADEEAKKLGLGEEDEALKSLIHSNQQSRAKQMNSFFADLEAKYAEPEKKTKSKGKSKKK</sequence>
<feature type="compositionally biased region" description="Basic and acidic residues" evidence="1">
    <location>
        <begin position="47"/>
        <end position="56"/>
    </location>
</feature>
<reference evidence="2" key="1">
    <citation type="submission" date="2018-11" db="EMBL/GenBank/DDBJ databases">
        <authorList>
            <person name="Alioto T."/>
            <person name="Alioto T."/>
        </authorList>
    </citation>
    <scope>NUCLEOTIDE SEQUENCE</scope>
</reference>
<dbReference type="AlphaFoldDB" id="A0A8B6GT84"/>
<dbReference type="OrthoDB" id="110024at2759"/>
<gene>
    <name evidence="2" type="ORF">MGAL_10B088172</name>
</gene>
<evidence type="ECO:0000256" key="1">
    <source>
        <dbReference type="SAM" id="MobiDB-lite"/>
    </source>
</evidence>
<proteinExistence type="predicted"/>
<keyword evidence="3" id="KW-1185">Reference proteome</keyword>
<feature type="compositionally biased region" description="Basic residues" evidence="1">
    <location>
        <begin position="57"/>
        <end position="66"/>
    </location>
</feature>
<feature type="region of interest" description="Disordered" evidence="1">
    <location>
        <begin position="47"/>
        <end position="66"/>
    </location>
</feature>
<protein>
    <submittedName>
        <fullName evidence="2">Uncharacterized protein</fullName>
    </submittedName>
</protein>
<feature type="non-terminal residue" evidence="2">
    <location>
        <position position="1"/>
    </location>
</feature>
<evidence type="ECO:0000313" key="2">
    <source>
        <dbReference type="EMBL" id="VDI68740.1"/>
    </source>
</evidence>
<accession>A0A8B6GT84</accession>
<dbReference type="Proteomes" id="UP000596742">
    <property type="component" value="Unassembled WGS sequence"/>
</dbReference>
<comment type="caution">
    <text evidence="2">The sequence shown here is derived from an EMBL/GenBank/DDBJ whole genome shotgun (WGS) entry which is preliminary data.</text>
</comment>
<feature type="compositionally biased region" description="Acidic residues" evidence="1">
    <location>
        <begin position="1"/>
        <end position="10"/>
    </location>
</feature>
<organism evidence="2 3">
    <name type="scientific">Mytilus galloprovincialis</name>
    <name type="common">Mediterranean mussel</name>
    <dbReference type="NCBI Taxonomy" id="29158"/>
    <lineage>
        <taxon>Eukaryota</taxon>
        <taxon>Metazoa</taxon>
        <taxon>Spiralia</taxon>
        <taxon>Lophotrochozoa</taxon>
        <taxon>Mollusca</taxon>
        <taxon>Bivalvia</taxon>
        <taxon>Autobranchia</taxon>
        <taxon>Pteriomorphia</taxon>
        <taxon>Mytilida</taxon>
        <taxon>Mytiloidea</taxon>
        <taxon>Mytilidae</taxon>
        <taxon>Mytilinae</taxon>
        <taxon>Mytilus</taxon>
    </lineage>
</organism>
<name>A0A8B6GT84_MYTGA</name>
<evidence type="ECO:0000313" key="3">
    <source>
        <dbReference type="Proteomes" id="UP000596742"/>
    </source>
</evidence>